<sequence length="1478" mass="163822">MKAGLALDISFIVVAVSFWITAYTQMCYRVHRPISRFNRRQGYCNYPIGGLRREMGVYISSMNSCCRRPRAHGWGVPYSCMSCANIRGTPGPWTQWSTCSQSCGLGRQTRRRTCNTAVCAGMRGRNAFESRKCIWQPCCPVDGSWSHWSKSTGCSVTCGTGVEFRIRSCNSPAPLCGGARCKGIHRQYKDCEEGTCAQWGTWAEQGPCSATCGNGTILRLRECHRTAADFCPGKPEDFVPCFEAPCKVAGDWCEWEEWSPCTTTCGGERGTRKRIRLCTCPTPDEDALPCNGPGEEIAECRSETPCPVNGDWGDWSSWSFCSGIQCVTSKGIQVRSRGCDNPLPAYGGKTCSGEDFENRNCLNMDKCFVEGVYGVWSEWQPCSHTCGRCATKERTRECTSPFANATYWDVDVVMGTPKLICLPSLSRQTVACSLPDCVVKDESCSSNDKAYNYFENRRHSTSPVKITGANLNLAGSRANGLGSFKSTTENTKPYALQHYLPQAETTMLSELSTHSSVTSTADNSQIATDAVLPLATTRLSLTPVGTTSVAKDLGSSIITSSLTFPKTTTEDQTSVPITASSTTPAITEIKQDLLKRTTMAAKVTFAKLTPEADSEMPDVTTNTSKILDVTMGGNLTTNHKTELKISTAMPVSATTDKVEVIYSRKVTQTEVTNNLLTTTITNKTSVHVDTALKSPVSKFTVTNSSSFSQRSKFERVATTAGNAFHTTAMGIVESTPSWSKTDNLTSVAAVTDTSNEGNQHTYASKMDTTVLTTLKPLSVTPFATEKLFSEDPEWKTTSVIPSATTKNPFAEFATTSVKSTTNITAKPIQKNSVDIYKTNSTTIQLFPNGKTEILEGSLAYNYPNFLTTTKQRTNSGINDEIYLQEGEATHPIRSTDSSIYPSVTFSENIRTLSPEKNIFLETSNQNVNTSPRGTQDNLDQFDPTLVESTVPLQTKQTSLTTKNVLQRKTNTKERNGKIDHSKQKTQSAAKKLLQQPKESYKSPEAKLQSERDFTEHLADRVYVTRVSVTTYAVPRFQIREKDLQRLTTLSATSLSDELAYFLQNNEKSESILGNIISQNSQFILNTNFSNVPLMKDIILPTRDFSNQPFQETCKSNFEIQESVSAATLLAATLPSNKKEDTTISNDNVLEESSGFFSADIDQNFLKKLSDSKLAINEISDDAFAQSNEMRLEELLPMKSSTPLPDVKTFTNKEFVDASKTVSKPKGTEIVSETIIAQSVDNKTNAELSDNKDEVDISKQFSNVRQLPINPDATPEMLETEMDEKDLSEIIKAIALSDVEMSGDVTDDDKSDTLHYEYEDNLGDGEELDYDEDKQGQEPKQDENVNENLLGDVNLVDRQDATENCMGLPEAFMTPRLKKCCQALEINITLYDTEDKFYEDCLSLQFEQLYGVNDEVDLDEIAPRSFGRHRCMCVKKPKLLESVCCYKSYCHQWPRTFFRTLCRECRPFCKPCFRSLLSG</sequence>
<dbReference type="PROSITE" id="PS50092">
    <property type="entry name" value="TSP1"/>
    <property type="match status" value="6"/>
</dbReference>
<keyword evidence="2" id="KW-1015">Disulfide bond</keyword>
<feature type="compositionally biased region" description="Acidic residues" evidence="3">
    <location>
        <begin position="1319"/>
        <end position="1331"/>
    </location>
</feature>
<organism evidence="5 6">
    <name type="scientific">Clavelina lepadiformis</name>
    <name type="common">Light-bulb sea squirt</name>
    <name type="synonym">Ascidia lepadiformis</name>
    <dbReference type="NCBI Taxonomy" id="159417"/>
    <lineage>
        <taxon>Eukaryota</taxon>
        <taxon>Metazoa</taxon>
        <taxon>Chordata</taxon>
        <taxon>Tunicata</taxon>
        <taxon>Ascidiacea</taxon>
        <taxon>Aplousobranchia</taxon>
        <taxon>Clavelinidae</taxon>
        <taxon>Clavelina</taxon>
    </lineage>
</organism>
<dbReference type="Gene3D" id="2.20.100.10">
    <property type="entry name" value="Thrombospondin type-1 (TSP1) repeat"/>
    <property type="match status" value="6"/>
</dbReference>
<dbReference type="SMART" id="SM00209">
    <property type="entry name" value="TSP1"/>
    <property type="match status" value="6"/>
</dbReference>
<feature type="region of interest" description="Disordered" evidence="3">
    <location>
        <begin position="958"/>
        <end position="1007"/>
    </location>
</feature>
<accession>A0ABP0GFC3</accession>
<keyword evidence="6" id="KW-1185">Reference proteome</keyword>
<dbReference type="InterPro" id="IPR052065">
    <property type="entry name" value="Compl_asym_regulator"/>
</dbReference>
<dbReference type="EMBL" id="CAWYQH010000119">
    <property type="protein sequence ID" value="CAK8690471.1"/>
    <property type="molecule type" value="Genomic_DNA"/>
</dbReference>
<evidence type="ECO:0000256" key="1">
    <source>
        <dbReference type="ARBA" id="ARBA00022737"/>
    </source>
</evidence>
<keyword evidence="4" id="KW-0812">Transmembrane</keyword>
<keyword evidence="4" id="KW-1133">Transmembrane helix</keyword>
<comment type="caution">
    <text evidence="5">The sequence shown here is derived from an EMBL/GenBank/DDBJ whole genome shotgun (WGS) entry which is preliminary data.</text>
</comment>
<dbReference type="InterPro" id="IPR036383">
    <property type="entry name" value="TSP1_rpt_sf"/>
</dbReference>
<feature type="compositionally biased region" description="Basic and acidic residues" evidence="3">
    <location>
        <begin position="1332"/>
        <end position="1342"/>
    </location>
</feature>
<feature type="transmembrane region" description="Helical" evidence="4">
    <location>
        <begin position="7"/>
        <end position="26"/>
    </location>
</feature>
<dbReference type="SUPFAM" id="SSF82895">
    <property type="entry name" value="TSP-1 type 1 repeat"/>
    <property type="match status" value="6"/>
</dbReference>
<dbReference type="InterPro" id="IPR000884">
    <property type="entry name" value="TSP1_rpt"/>
</dbReference>
<feature type="compositionally biased region" description="Basic and acidic residues" evidence="3">
    <location>
        <begin position="998"/>
        <end position="1007"/>
    </location>
</feature>
<reference evidence="5 6" key="1">
    <citation type="submission" date="2024-02" db="EMBL/GenBank/DDBJ databases">
        <authorList>
            <person name="Daric V."/>
            <person name="Darras S."/>
        </authorList>
    </citation>
    <scope>NUCLEOTIDE SEQUENCE [LARGE SCALE GENOMIC DNA]</scope>
</reference>
<gene>
    <name evidence="5" type="ORF">CVLEPA_LOCUS23086</name>
</gene>
<keyword evidence="1" id="KW-0677">Repeat</keyword>
<dbReference type="PANTHER" id="PTHR22906:SF21">
    <property type="entry name" value="SEMA DOMAIN-CONTAINING PROTEIN"/>
    <property type="match status" value="1"/>
</dbReference>
<evidence type="ECO:0000313" key="5">
    <source>
        <dbReference type="EMBL" id="CAK8690471.1"/>
    </source>
</evidence>
<name>A0ABP0GFC3_CLALP</name>
<dbReference type="PANTHER" id="PTHR22906">
    <property type="entry name" value="PROPERDIN"/>
    <property type="match status" value="1"/>
</dbReference>
<keyword evidence="4" id="KW-0472">Membrane</keyword>
<feature type="compositionally biased region" description="Polar residues" evidence="3">
    <location>
        <begin position="958"/>
        <end position="968"/>
    </location>
</feature>
<feature type="region of interest" description="Disordered" evidence="3">
    <location>
        <begin position="1319"/>
        <end position="1344"/>
    </location>
</feature>
<evidence type="ECO:0000256" key="3">
    <source>
        <dbReference type="SAM" id="MobiDB-lite"/>
    </source>
</evidence>
<evidence type="ECO:0000256" key="2">
    <source>
        <dbReference type="ARBA" id="ARBA00023157"/>
    </source>
</evidence>
<proteinExistence type="predicted"/>
<protein>
    <submittedName>
        <fullName evidence="5">Uncharacterized protein</fullName>
    </submittedName>
</protein>
<dbReference type="Pfam" id="PF00090">
    <property type="entry name" value="TSP_1"/>
    <property type="match status" value="6"/>
</dbReference>
<feature type="compositionally biased region" description="Basic and acidic residues" evidence="3">
    <location>
        <begin position="970"/>
        <end position="982"/>
    </location>
</feature>
<evidence type="ECO:0000313" key="6">
    <source>
        <dbReference type="Proteomes" id="UP001642483"/>
    </source>
</evidence>
<dbReference type="Proteomes" id="UP001642483">
    <property type="component" value="Unassembled WGS sequence"/>
</dbReference>
<evidence type="ECO:0000256" key="4">
    <source>
        <dbReference type="SAM" id="Phobius"/>
    </source>
</evidence>